<reference evidence="1 2" key="1">
    <citation type="journal article" date="2017" name="Genome Announc.">
        <title>Genome sequence of the saprophytic ascomycete Epicoccum nigrum ICMP 19927 strain isolated from New Zealand.</title>
        <authorList>
            <person name="Fokin M."/>
            <person name="Fleetwood D."/>
            <person name="Weir B.S."/>
            <person name="Villas-Boas S.G."/>
        </authorList>
    </citation>
    <scope>NUCLEOTIDE SEQUENCE [LARGE SCALE GENOMIC DNA]</scope>
    <source>
        <strain evidence="1 2">ICMP 19927</strain>
    </source>
</reference>
<dbReference type="AlphaFoldDB" id="A0A1Y2MHJ7"/>
<protein>
    <submittedName>
        <fullName evidence="1">Uncharacterized protein</fullName>
    </submittedName>
</protein>
<dbReference type="InParanoid" id="A0A1Y2MHJ7"/>
<sequence length="131" mass="14125">MRASNLEPVAAPATNNNNINIDSLSTLRISLTITTSPCTIPQHRPILLPSGVVSTSPPYPRTKNAVPEFVPHRPTFLSAAALHASSVNDKGKGHRHAALIAHLRAELREDGGAFEDVVKDCRRGRGGYQRS</sequence>
<organism evidence="1 2">
    <name type="scientific">Epicoccum nigrum</name>
    <name type="common">Soil fungus</name>
    <name type="synonym">Epicoccum purpurascens</name>
    <dbReference type="NCBI Taxonomy" id="105696"/>
    <lineage>
        <taxon>Eukaryota</taxon>
        <taxon>Fungi</taxon>
        <taxon>Dikarya</taxon>
        <taxon>Ascomycota</taxon>
        <taxon>Pezizomycotina</taxon>
        <taxon>Dothideomycetes</taxon>
        <taxon>Pleosporomycetidae</taxon>
        <taxon>Pleosporales</taxon>
        <taxon>Pleosporineae</taxon>
        <taxon>Didymellaceae</taxon>
        <taxon>Epicoccum</taxon>
    </lineage>
</organism>
<dbReference type="Proteomes" id="UP000193240">
    <property type="component" value="Unassembled WGS sequence"/>
</dbReference>
<accession>A0A1Y2MHJ7</accession>
<name>A0A1Y2MHJ7_EPING</name>
<dbReference type="EMBL" id="KZ107838">
    <property type="protein sequence ID" value="OSS54708.1"/>
    <property type="molecule type" value="Genomic_DNA"/>
</dbReference>
<keyword evidence="2" id="KW-1185">Reference proteome</keyword>
<proteinExistence type="predicted"/>
<gene>
    <name evidence="1" type="ORF">B5807_00735</name>
</gene>
<evidence type="ECO:0000313" key="1">
    <source>
        <dbReference type="EMBL" id="OSS54708.1"/>
    </source>
</evidence>
<evidence type="ECO:0000313" key="2">
    <source>
        <dbReference type="Proteomes" id="UP000193240"/>
    </source>
</evidence>